<evidence type="ECO:0000313" key="4">
    <source>
        <dbReference type="Proteomes" id="UP001174210"/>
    </source>
</evidence>
<feature type="compositionally biased region" description="Low complexity" evidence="1">
    <location>
        <begin position="80"/>
        <end position="97"/>
    </location>
</feature>
<evidence type="ECO:0008006" key="5">
    <source>
        <dbReference type="Google" id="ProtNLM"/>
    </source>
</evidence>
<keyword evidence="2" id="KW-0472">Membrane</keyword>
<keyword evidence="2" id="KW-0812">Transmembrane</keyword>
<organism evidence="3 4">
    <name type="scientific">Leifsonia virtsii</name>
    <dbReference type="NCBI Taxonomy" id="3035915"/>
    <lineage>
        <taxon>Bacteria</taxon>
        <taxon>Bacillati</taxon>
        <taxon>Actinomycetota</taxon>
        <taxon>Actinomycetes</taxon>
        <taxon>Micrococcales</taxon>
        <taxon>Microbacteriaceae</taxon>
        <taxon>Leifsonia</taxon>
    </lineage>
</organism>
<protein>
    <recommendedName>
        <fullName evidence="5">DUF4352 domain-containing protein</fullName>
    </recommendedName>
</protein>
<keyword evidence="2" id="KW-1133">Transmembrane helix</keyword>
<reference evidence="3" key="1">
    <citation type="submission" date="2023-03" db="EMBL/GenBank/DDBJ databases">
        <title>MT1 and MT2 Draft Genomes of Novel Species.</title>
        <authorList>
            <person name="Venkateswaran K."/>
        </authorList>
    </citation>
    <scope>NUCLEOTIDE SEQUENCE</scope>
    <source>
        <strain evidence="3">F6_8S_P_1A</strain>
    </source>
</reference>
<keyword evidence="4" id="KW-1185">Reference proteome</keyword>
<sequence length="232" mass="23327">MTKVDRSEDPEEQEQRPPANRRRRILLIAGAVVAAAVLAVAVSFAAVRGAQNAEAGKAQDKPAGFQLPAPDPNSPPPPSAAATPSPSSSSSSGSAAPKTDKRYGAPVAAVVAKDDTATLAGGLKAKLQVDDTKATAVRAGEVAGPAIKVRLELTNPGSSDVALSQLAVNAYYGSDSAVPATELTDGAQPLLGTLKAGETRTGVYVFSVPDGKSGSAVITVTDAAGTPITVFK</sequence>
<gene>
    <name evidence="3" type="ORF">P5G59_08140</name>
</gene>
<dbReference type="EMBL" id="JAROCB010000002">
    <property type="protein sequence ID" value="MDN4597108.1"/>
    <property type="molecule type" value="Genomic_DNA"/>
</dbReference>
<evidence type="ECO:0000313" key="3">
    <source>
        <dbReference type="EMBL" id="MDN4597108.1"/>
    </source>
</evidence>
<feature type="compositionally biased region" description="Pro residues" evidence="1">
    <location>
        <begin position="69"/>
        <end position="79"/>
    </location>
</feature>
<dbReference type="Proteomes" id="UP001174210">
    <property type="component" value="Unassembled WGS sequence"/>
</dbReference>
<accession>A0ABT8IWB2</accession>
<feature type="region of interest" description="Disordered" evidence="1">
    <location>
        <begin position="56"/>
        <end position="101"/>
    </location>
</feature>
<feature type="region of interest" description="Disordered" evidence="1">
    <location>
        <begin position="1"/>
        <end position="22"/>
    </location>
</feature>
<proteinExistence type="predicted"/>
<evidence type="ECO:0000256" key="2">
    <source>
        <dbReference type="SAM" id="Phobius"/>
    </source>
</evidence>
<feature type="transmembrane region" description="Helical" evidence="2">
    <location>
        <begin position="25"/>
        <end position="47"/>
    </location>
</feature>
<comment type="caution">
    <text evidence="3">The sequence shown here is derived from an EMBL/GenBank/DDBJ whole genome shotgun (WGS) entry which is preliminary data.</text>
</comment>
<name>A0ABT8IWB2_9MICO</name>
<evidence type="ECO:0000256" key="1">
    <source>
        <dbReference type="SAM" id="MobiDB-lite"/>
    </source>
</evidence>
<dbReference type="RefSeq" id="WP_301217768.1">
    <property type="nucleotide sequence ID" value="NZ_JAROCB010000002.1"/>
</dbReference>